<dbReference type="Proteomes" id="UP001417504">
    <property type="component" value="Unassembled WGS sequence"/>
</dbReference>
<evidence type="ECO:0000313" key="2">
    <source>
        <dbReference type="EMBL" id="KAK9153920.1"/>
    </source>
</evidence>
<feature type="compositionally biased region" description="Basic and acidic residues" evidence="1">
    <location>
        <begin position="1"/>
        <end position="14"/>
    </location>
</feature>
<accession>A0AAP0KKS7</accession>
<dbReference type="GO" id="GO:0006357">
    <property type="term" value="P:regulation of transcription by RNA polymerase II"/>
    <property type="evidence" value="ECO:0007669"/>
    <property type="project" value="TreeGrafter"/>
</dbReference>
<dbReference type="PANTHER" id="PTHR12695:SF2">
    <property type="entry name" value="GENERAL TRANSCRIPTION FACTOR IIH SUBUNIT 2-RELATED"/>
    <property type="match status" value="1"/>
</dbReference>
<dbReference type="GO" id="GO:0006289">
    <property type="term" value="P:nucleotide-excision repair"/>
    <property type="evidence" value="ECO:0007669"/>
    <property type="project" value="TreeGrafter"/>
</dbReference>
<evidence type="ECO:0000256" key="1">
    <source>
        <dbReference type="SAM" id="MobiDB-lite"/>
    </source>
</evidence>
<protein>
    <submittedName>
        <fullName evidence="2">Uncharacterized protein</fullName>
    </submittedName>
</protein>
<dbReference type="PANTHER" id="PTHR12695">
    <property type="entry name" value="GENERAL TRANSCRIPTION FACTOR IIH SUBUNIT 2"/>
    <property type="match status" value="1"/>
</dbReference>
<gene>
    <name evidence="2" type="ORF">Sjap_001400</name>
</gene>
<organism evidence="2 3">
    <name type="scientific">Stephania japonica</name>
    <dbReference type="NCBI Taxonomy" id="461633"/>
    <lineage>
        <taxon>Eukaryota</taxon>
        <taxon>Viridiplantae</taxon>
        <taxon>Streptophyta</taxon>
        <taxon>Embryophyta</taxon>
        <taxon>Tracheophyta</taxon>
        <taxon>Spermatophyta</taxon>
        <taxon>Magnoliopsida</taxon>
        <taxon>Ranunculales</taxon>
        <taxon>Menispermaceae</taxon>
        <taxon>Menispermoideae</taxon>
        <taxon>Cissampelideae</taxon>
        <taxon>Stephania</taxon>
    </lineage>
</organism>
<name>A0AAP0KKS7_9MAGN</name>
<proteinExistence type="predicted"/>
<keyword evidence="3" id="KW-1185">Reference proteome</keyword>
<feature type="region of interest" description="Disordered" evidence="1">
    <location>
        <begin position="1"/>
        <end position="25"/>
    </location>
</feature>
<evidence type="ECO:0000313" key="3">
    <source>
        <dbReference type="Proteomes" id="UP001417504"/>
    </source>
</evidence>
<dbReference type="GO" id="GO:0005675">
    <property type="term" value="C:transcription factor TFIIH holo complex"/>
    <property type="evidence" value="ECO:0007669"/>
    <property type="project" value="TreeGrafter"/>
</dbReference>
<reference evidence="2 3" key="1">
    <citation type="submission" date="2024-01" db="EMBL/GenBank/DDBJ databases">
        <title>Genome assemblies of Stephania.</title>
        <authorList>
            <person name="Yang L."/>
        </authorList>
    </citation>
    <scope>NUCLEOTIDE SEQUENCE [LARGE SCALE GENOMIC DNA]</scope>
    <source>
        <strain evidence="2">QJT</strain>
        <tissue evidence="2">Leaf</tissue>
    </source>
</reference>
<dbReference type="AlphaFoldDB" id="A0AAP0KKS7"/>
<dbReference type="EMBL" id="JBBNAE010000001">
    <property type="protein sequence ID" value="KAK9153920.1"/>
    <property type="molecule type" value="Genomic_DNA"/>
</dbReference>
<comment type="caution">
    <text evidence="2">The sequence shown here is derived from an EMBL/GenBank/DDBJ whole genome shotgun (WGS) entry which is preliminary data.</text>
</comment>
<sequence>MDPRFNVAEKRQLNGEEEDDENNMDAWERSYADERYWEPSKEDESELLHSIDNSTLHHAQYRRQLRSLSTVSTDIYTRIQKGLYGVIDFSRSVSLFSSPILARMEELLLEHAPPPATLIFDSAL</sequence>